<dbReference type="PATRIC" id="fig|1397108.4.peg.1383"/>
<dbReference type="EMBL" id="CP012023">
    <property type="protein sequence ID" value="ALI55297.1"/>
    <property type="molecule type" value="Genomic_DNA"/>
</dbReference>
<reference evidence="5 6" key="1">
    <citation type="submission" date="2015-05" db="EMBL/GenBank/DDBJ databases">
        <authorList>
            <person name="Wang D.B."/>
            <person name="Wang M."/>
        </authorList>
    </citation>
    <scope>NUCLEOTIDE SEQUENCE [LARGE SCALE GENOMIC DNA]</scope>
    <source>
        <strain evidence="5 6">IMCC 12053</strain>
    </source>
</reference>
<dbReference type="InterPro" id="IPR005119">
    <property type="entry name" value="LysR_subst-bd"/>
</dbReference>
<dbReference type="PROSITE" id="PS50931">
    <property type="entry name" value="HTH_LYSR"/>
    <property type="match status" value="1"/>
</dbReference>
<sequence>MNWEDGKLFLAVAREGKMLTAARKLGLNQATLSRRLSAFEAELQATLLVRGPSGCVLTDDGEALVTKLERAESAMLEGQALFNSTDTRPSGVVRIGAPDGFGVSYLTPRLSPLLDRYPDLRIELVAIPRSFSLSQREADLAIMVGRPEKGRLIARKLTSYSLGLYASKRYLEHHGVPPSEPPFTGHRVIGYVEDLLFSPSLDYASDYFGGTRAQLGISSAIAQMEAVKAGAGIGVLHDYLAVHEPELVRLASPVETRREYWLAYHESQKELRRLKVVSDYITGLVTRDKGWIVDA</sequence>
<organism evidence="5 6">
    <name type="scientific">Celeribacter marinus</name>
    <dbReference type="NCBI Taxonomy" id="1397108"/>
    <lineage>
        <taxon>Bacteria</taxon>
        <taxon>Pseudomonadati</taxon>
        <taxon>Pseudomonadota</taxon>
        <taxon>Alphaproteobacteria</taxon>
        <taxon>Rhodobacterales</taxon>
        <taxon>Roseobacteraceae</taxon>
        <taxon>Celeribacter</taxon>
    </lineage>
</organism>
<dbReference type="SUPFAM" id="SSF46785">
    <property type="entry name" value="Winged helix' DNA-binding domain"/>
    <property type="match status" value="1"/>
</dbReference>
<evidence type="ECO:0000313" key="5">
    <source>
        <dbReference type="EMBL" id="ALI55297.1"/>
    </source>
</evidence>
<dbReference type="InterPro" id="IPR000847">
    <property type="entry name" value="LysR_HTH_N"/>
</dbReference>
<dbReference type="SUPFAM" id="SSF53850">
    <property type="entry name" value="Periplasmic binding protein-like II"/>
    <property type="match status" value="1"/>
</dbReference>
<evidence type="ECO:0000313" key="6">
    <source>
        <dbReference type="Proteomes" id="UP000064920"/>
    </source>
</evidence>
<dbReference type="Pfam" id="PF00126">
    <property type="entry name" value="HTH_1"/>
    <property type="match status" value="1"/>
</dbReference>
<keyword evidence="3" id="KW-0238">DNA-binding</keyword>
<dbReference type="AlphaFoldDB" id="A0A0N9ZFL9"/>
<dbReference type="Gene3D" id="3.40.190.290">
    <property type="match status" value="1"/>
</dbReference>
<dbReference type="InterPro" id="IPR036390">
    <property type="entry name" value="WH_DNA-bd_sf"/>
</dbReference>
<dbReference type="Gene3D" id="1.10.10.10">
    <property type="entry name" value="Winged helix-like DNA-binding domain superfamily/Winged helix DNA-binding domain"/>
    <property type="match status" value="1"/>
</dbReference>
<dbReference type="GO" id="GO:0003700">
    <property type="term" value="F:DNA-binding transcription factor activity"/>
    <property type="evidence" value="ECO:0007669"/>
    <property type="project" value="InterPro"/>
</dbReference>
<dbReference type="RefSeq" id="WP_062216981.1">
    <property type="nucleotide sequence ID" value="NZ_CP012023.1"/>
</dbReference>
<dbReference type="STRING" id="1397108.IMCC12053_1350"/>
<dbReference type="GO" id="GO:0043565">
    <property type="term" value="F:sequence-specific DNA binding"/>
    <property type="evidence" value="ECO:0007669"/>
    <property type="project" value="TreeGrafter"/>
</dbReference>
<dbReference type="PANTHER" id="PTHR30537">
    <property type="entry name" value="HTH-TYPE TRANSCRIPTIONAL REGULATOR"/>
    <property type="match status" value="1"/>
</dbReference>
<gene>
    <name evidence="5" type="ORF">IMCC12053_1350</name>
</gene>
<proteinExistence type="inferred from homology"/>
<protein>
    <submittedName>
        <fullName evidence="5">Transcriptional regulator, LysR family</fullName>
    </submittedName>
</protein>
<evidence type="ECO:0000256" key="4">
    <source>
        <dbReference type="ARBA" id="ARBA00023163"/>
    </source>
</evidence>
<name>A0A0N9ZFL9_9RHOB</name>
<comment type="similarity">
    <text evidence="1">Belongs to the LysR transcriptional regulatory family.</text>
</comment>
<evidence type="ECO:0000256" key="1">
    <source>
        <dbReference type="ARBA" id="ARBA00009437"/>
    </source>
</evidence>
<keyword evidence="6" id="KW-1185">Reference proteome</keyword>
<dbReference type="InterPro" id="IPR058163">
    <property type="entry name" value="LysR-type_TF_proteobact-type"/>
</dbReference>
<dbReference type="KEGG" id="cmar:IMCC12053_1350"/>
<dbReference type="OrthoDB" id="9787460at2"/>
<dbReference type="Pfam" id="PF03466">
    <property type="entry name" value="LysR_substrate"/>
    <property type="match status" value="1"/>
</dbReference>
<dbReference type="PANTHER" id="PTHR30537:SF3">
    <property type="entry name" value="TRANSCRIPTIONAL REGULATORY PROTEIN"/>
    <property type="match status" value="1"/>
</dbReference>
<evidence type="ECO:0000256" key="3">
    <source>
        <dbReference type="ARBA" id="ARBA00023125"/>
    </source>
</evidence>
<evidence type="ECO:0000256" key="2">
    <source>
        <dbReference type="ARBA" id="ARBA00023015"/>
    </source>
</evidence>
<keyword evidence="4" id="KW-0804">Transcription</keyword>
<dbReference type="Proteomes" id="UP000064920">
    <property type="component" value="Chromosome"/>
</dbReference>
<dbReference type="GO" id="GO:0006351">
    <property type="term" value="P:DNA-templated transcription"/>
    <property type="evidence" value="ECO:0007669"/>
    <property type="project" value="TreeGrafter"/>
</dbReference>
<keyword evidence="2" id="KW-0805">Transcription regulation</keyword>
<accession>A0A0N9ZFL9</accession>
<dbReference type="InterPro" id="IPR036388">
    <property type="entry name" value="WH-like_DNA-bd_sf"/>
</dbReference>